<evidence type="ECO:0000313" key="1">
    <source>
        <dbReference type="EMBL" id="QGY03791.1"/>
    </source>
</evidence>
<gene>
    <name evidence="1" type="ORF">MMSR116_19250</name>
</gene>
<dbReference type="EMBL" id="CP043538">
    <property type="protein sequence ID" value="QGY03791.1"/>
    <property type="molecule type" value="Genomic_DNA"/>
</dbReference>
<dbReference type="AlphaFoldDB" id="A0A6B9FME1"/>
<sequence>MRRRAIRAPSAWPRWTESLFDLHSPRPEVLRSSLTGGLRASRRSPEGSFEARPALRHLRMRVGTWIPVAVVGTAASIRRPWVRSAGGPSRRSGRAS</sequence>
<accession>A0A6B9FME1</accession>
<dbReference type="KEGG" id="mmes:MMSR116_19250"/>
<proteinExistence type="predicted"/>
<organism evidence="1 2">
    <name type="scientific">Methylobacterium mesophilicum SR1.6/6</name>
    <dbReference type="NCBI Taxonomy" id="908290"/>
    <lineage>
        <taxon>Bacteria</taxon>
        <taxon>Pseudomonadati</taxon>
        <taxon>Pseudomonadota</taxon>
        <taxon>Alphaproteobacteria</taxon>
        <taxon>Hyphomicrobiales</taxon>
        <taxon>Methylobacteriaceae</taxon>
        <taxon>Methylobacterium</taxon>
    </lineage>
</organism>
<protein>
    <submittedName>
        <fullName evidence="1">Uncharacterized protein</fullName>
    </submittedName>
</protein>
<reference evidence="1 2" key="1">
    <citation type="journal article" date="2012" name="Genet. Mol. Biol.">
        <title>Analysis of 16S rRNA and mxaF genes revealing insights into Methylobacterium niche-specific plant association.</title>
        <authorList>
            <person name="Dourado M.N."/>
            <person name="Andreote F.D."/>
            <person name="Dini-Andreote F."/>
            <person name="Conti R."/>
            <person name="Araujo J.M."/>
            <person name="Araujo W.L."/>
        </authorList>
    </citation>
    <scope>NUCLEOTIDE SEQUENCE [LARGE SCALE GENOMIC DNA]</scope>
    <source>
        <strain evidence="1 2">SR1.6/6</strain>
    </source>
</reference>
<dbReference type="Proteomes" id="UP000012488">
    <property type="component" value="Chromosome"/>
</dbReference>
<evidence type="ECO:0000313" key="2">
    <source>
        <dbReference type="Proteomes" id="UP000012488"/>
    </source>
</evidence>
<name>A0A6B9FME1_9HYPH</name>
<reference evidence="1 2" key="2">
    <citation type="journal article" date="2013" name="Genome Announc.">
        <title>Draft Genome Sequence of Methylobacterium mesophilicum Strain SR1.6/6, Isolated from Citrus sinensis.</title>
        <authorList>
            <person name="Marinho Almeida D."/>
            <person name="Dini-Andreote F."/>
            <person name="Camargo Neves A.A."/>
            <person name="Juca Ramos R.T."/>
            <person name="Andreote F.D."/>
            <person name="Carneiro A.R."/>
            <person name="Oliveira de Souza Lima A."/>
            <person name="Caracciolo Gomes de Sa P.H."/>
            <person name="Ribeiro Barbosa M.S."/>
            <person name="Araujo W.L."/>
            <person name="Silva A."/>
        </authorList>
    </citation>
    <scope>NUCLEOTIDE SEQUENCE [LARGE SCALE GENOMIC DNA]</scope>
    <source>
        <strain evidence="1 2">SR1.6/6</strain>
    </source>
</reference>